<dbReference type="OrthoDB" id="2243440at2"/>
<keyword evidence="3" id="KW-1185">Reference proteome</keyword>
<dbReference type="EMBL" id="FMYI01000008">
    <property type="protein sequence ID" value="SDC42463.1"/>
    <property type="molecule type" value="Genomic_DNA"/>
</dbReference>
<evidence type="ECO:0000313" key="2">
    <source>
        <dbReference type="EMBL" id="SDC42463.1"/>
    </source>
</evidence>
<sequence length="167" mass="19485">MAHVYLLSTFCEYTFSQVALADGVPVGVMLGKNNKQHKKPLKQTIRYYWAVAKMLMRKESRGVLNLFAEIDRENEELLESLERSFDAELVLFAVSRDQHGQGIGNALYQAFLDQLKQEQLDTFYLYTDTTCTYTFYDRQNLHRLAEKTMTLPLFDEQLTLYIYSNTP</sequence>
<dbReference type="PROSITE" id="PS51186">
    <property type="entry name" value="GNAT"/>
    <property type="match status" value="1"/>
</dbReference>
<dbReference type="RefSeq" id="WP_090796475.1">
    <property type="nucleotide sequence ID" value="NZ_FMYI01000008.1"/>
</dbReference>
<dbReference type="Proteomes" id="UP000242949">
    <property type="component" value="Unassembled WGS sequence"/>
</dbReference>
<evidence type="ECO:0000259" key="1">
    <source>
        <dbReference type="PROSITE" id="PS51186"/>
    </source>
</evidence>
<protein>
    <submittedName>
        <fullName evidence="2">Acetyltransferase (GNAT) family protein</fullName>
    </submittedName>
</protein>
<organism evidence="2 3">
    <name type="scientific">Pelagirhabdus alkalitolerans</name>
    <dbReference type="NCBI Taxonomy" id="1612202"/>
    <lineage>
        <taxon>Bacteria</taxon>
        <taxon>Bacillati</taxon>
        <taxon>Bacillota</taxon>
        <taxon>Bacilli</taxon>
        <taxon>Bacillales</taxon>
        <taxon>Bacillaceae</taxon>
        <taxon>Pelagirhabdus</taxon>
    </lineage>
</organism>
<feature type="domain" description="N-acetyltransferase" evidence="1">
    <location>
        <begin position="28"/>
        <end position="167"/>
    </location>
</feature>
<dbReference type="InterPro" id="IPR000182">
    <property type="entry name" value="GNAT_dom"/>
</dbReference>
<keyword evidence="2" id="KW-0808">Transferase</keyword>
<dbReference type="SUPFAM" id="SSF55729">
    <property type="entry name" value="Acyl-CoA N-acyltransferases (Nat)"/>
    <property type="match status" value="1"/>
</dbReference>
<dbReference type="Gene3D" id="3.40.630.30">
    <property type="match status" value="1"/>
</dbReference>
<reference evidence="3" key="1">
    <citation type="submission" date="2016-09" db="EMBL/GenBank/DDBJ databases">
        <authorList>
            <person name="Varghese N."/>
            <person name="Submissions S."/>
        </authorList>
    </citation>
    <scope>NUCLEOTIDE SEQUENCE [LARGE SCALE GENOMIC DNA]</scope>
    <source>
        <strain evidence="3">S5</strain>
    </source>
</reference>
<dbReference type="InterPro" id="IPR016181">
    <property type="entry name" value="Acyl_CoA_acyltransferase"/>
</dbReference>
<dbReference type="GO" id="GO:0016747">
    <property type="term" value="F:acyltransferase activity, transferring groups other than amino-acyl groups"/>
    <property type="evidence" value="ECO:0007669"/>
    <property type="project" value="InterPro"/>
</dbReference>
<evidence type="ECO:0000313" key="3">
    <source>
        <dbReference type="Proteomes" id="UP000242949"/>
    </source>
</evidence>
<name>A0A1G6LH12_9BACI</name>
<gene>
    <name evidence="2" type="ORF">SAMN05421734_10878</name>
</gene>
<dbReference type="Pfam" id="PF00583">
    <property type="entry name" value="Acetyltransf_1"/>
    <property type="match status" value="1"/>
</dbReference>
<dbReference type="CDD" id="cd04301">
    <property type="entry name" value="NAT_SF"/>
    <property type="match status" value="1"/>
</dbReference>
<proteinExistence type="predicted"/>
<accession>A0A1G6LH12</accession>
<dbReference type="STRING" id="1612202.SAMN05421734_10878"/>
<dbReference type="AlphaFoldDB" id="A0A1G6LH12"/>